<dbReference type="OMA" id="GREDHYN"/>
<dbReference type="FunFam" id="1.20.5.170:FF:000002">
    <property type="entry name" value="Type I keratin KA11"/>
    <property type="match status" value="1"/>
</dbReference>
<evidence type="ECO:0000256" key="7">
    <source>
        <dbReference type="ARBA" id="ARBA00041710"/>
    </source>
</evidence>
<name>A0A2K6QZQ2_RHIRO</name>
<dbReference type="FunFam" id="1.20.5.500:FF:000001">
    <property type="entry name" value="Type II keratin 23"/>
    <property type="match status" value="1"/>
</dbReference>
<evidence type="ECO:0000256" key="10">
    <source>
        <dbReference type="SAM" id="Coils"/>
    </source>
</evidence>
<dbReference type="PRINTS" id="PR01248">
    <property type="entry name" value="TYPE1KERATIN"/>
</dbReference>
<dbReference type="Pfam" id="PF00038">
    <property type="entry name" value="Filament"/>
    <property type="match status" value="1"/>
</dbReference>
<evidence type="ECO:0000256" key="6">
    <source>
        <dbReference type="ARBA" id="ARBA00040324"/>
    </source>
</evidence>
<feature type="domain" description="IF rod" evidence="11">
    <location>
        <begin position="70"/>
        <end position="375"/>
    </location>
</feature>
<dbReference type="InterPro" id="IPR018039">
    <property type="entry name" value="IF_conserved"/>
</dbReference>
<protein>
    <recommendedName>
        <fullName evidence="6">Keratin, type I cytoskeletal 19</fullName>
    </recommendedName>
    <alternativeName>
        <fullName evidence="7">Cytokeratin-19</fullName>
    </alternativeName>
    <alternativeName>
        <fullName evidence="8">Keratin-19</fullName>
    </alternativeName>
</protein>
<evidence type="ECO:0000256" key="8">
    <source>
        <dbReference type="ARBA" id="ARBA00042489"/>
    </source>
</evidence>
<keyword evidence="4 10" id="KW-0175">Coiled coil</keyword>
<proteinExistence type="inferred from homology"/>
<dbReference type="STRING" id="61622.ENSRROP00000034268"/>
<dbReference type="SUPFAM" id="SSF64593">
    <property type="entry name" value="Intermediate filament protein, coiled coil region"/>
    <property type="match status" value="2"/>
</dbReference>
<keyword evidence="1" id="KW-0597">Phosphoprotein</keyword>
<dbReference type="PROSITE" id="PS00226">
    <property type="entry name" value="IF_ROD_1"/>
    <property type="match status" value="1"/>
</dbReference>
<dbReference type="AlphaFoldDB" id="A0A2K6QZQ2"/>
<dbReference type="PROSITE" id="PS51842">
    <property type="entry name" value="IF_ROD_2"/>
    <property type="match status" value="1"/>
</dbReference>
<reference evidence="12" key="2">
    <citation type="submission" date="2025-09" db="UniProtKB">
        <authorList>
            <consortium name="Ensembl"/>
        </authorList>
    </citation>
    <scope>IDENTIFICATION</scope>
</reference>
<reference evidence="12" key="1">
    <citation type="submission" date="2025-08" db="UniProtKB">
        <authorList>
            <consortium name="Ensembl"/>
        </authorList>
    </citation>
    <scope>IDENTIFICATION</scope>
</reference>
<comment type="similarity">
    <text evidence="9">Belongs to the intermediate filament family.</text>
</comment>
<dbReference type="FunFam" id="1.20.5.1160:FF:000002">
    <property type="entry name" value="Type I keratin 10"/>
    <property type="match status" value="1"/>
</dbReference>
<feature type="coiled-coil region" evidence="10">
    <location>
        <begin position="176"/>
        <end position="214"/>
    </location>
</feature>
<organism evidence="12 13">
    <name type="scientific">Rhinopithecus roxellana</name>
    <name type="common">Golden snub-nosed monkey</name>
    <name type="synonym">Pygathrix roxellana</name>
    <dbReference type="NCBI Taxonomy" id="61622"/>
    <lineage>
        <taxon>Eukaryota</taxon>
        <taxon>Metazoa</taxon>
        <taxon>Chordata</taxon>
        <taxon>Craniata</taxon>
        <taxon>Vertebrata</taxon>
        <taxon>Euteleostomi</taxon>
        <taxon>Mammalia</taxon>
        <taxon>Eutheria</taxon>
        <taxon>Euarchontoglires</taxon>
        <taxon>Primates</taxon>
        <taxon>Haplorrhini</taxon>
        <taxon>Catarrhini</taxon>
        <taxon>Cercopithecidae</taxon>
        <taxon>Colobinae</taxon>
        <taxon>Rhinopithecus</taxon>
    </lineage>
</organism>
<evidence type="ECO:0000313" key="13">
    <source>
        <dbReference type="Proteomes" id="UP000233200"/>
    </source>
</evidence>
<dbReference type="PANTHER" id="PTHR23239:SF14">
    <property type="entry name" value="KERATIN, TYPE I CYTOSKELETAL 19"/>
    <property type="match status" value="1"/>
</dbReference>
<dbReference type="Gene3D" id="1.20.5.170">
    <property type="match status" value="1"/>
</dbReference>
<sequence>MTSYSYSQSSAKPSFGGLGRGSVSLGPRVAFWAPTAARPCPAPASCLSSSSLGGHSGVLAASDGLLAGNEKLTMQNLNDGLASYLDKVRALEALEVKIRDWHQKQGPGPSRDYSHYYKTIQDLRDKLLGATIENSRIVLEIDNARLAADNFRTKTETEQALRMTVEADINGLSRVLDELTLASTDLEMEIEGLKEELAYLKKNHEEEISRLRGQVGGQVSVEVDSAQGTDLARILSDMRSQYKVMAGQNWKDVEAWFTSRTEELKREVAGHTDQLQMSLSKVTDLRHTLQGLELQSQLSMKATLEGTLAETEARVGAQLAQIQPLINGIEAQLGDVRADSEGQNQEYQQFTDIKSRLQREIATYRSLLEGQEDHYNTLSASKVL</sequence>
<dbReference type="InterPro" id="IPR039008">
    <property type="entry name" value="IF_rod_dom"/>
</dbReference>
<dbReference type="GO" id="GO:0045109">
    <property type="term" value="P:intermediate filament organization"/>
    <property type="evidence" value="ECO:0007669"/>
    <property type="project" value="TreeGrafter"/>
</dbReference>
<dbReference type="GO" id="GO:0005829">
    <property type="term" value="C:cytosol"/>
    <property type="evidence" value="ECO:0007669"/>
    <property type="project" value="UniProtKB-ARBA"/>
</dbReference>
<evidence type="ECO:0000256" key="3">
    <source>
        <dbReference type="ARBA" id="ARBA00022754"/>
    </source>
</evidence>
<accession>A0A2K6QZQ2</accession>
<dbReference type="InterPro" id="IPR002957">
    <property type="entry name" value="Keratin_I"/>
</dbReference>
<dbReference type="GO" id="GO:0005882">
    <property type="term" value="C:intermediate filament"/>
    <property type="evidence" value="ECO:0007669"/>
    <property type="project" value="UniProtKB-KW"/>
</dbReference>
<dbReference type="GO" id="GO:0005198">
    <property type="term" value="F:structural molecule activity"/>
    <property type="evidence" value="ECO:0007669"/>
    <property type="project" value="InterPro"/>
</dbReference>
<evidence type="ECO:0000256" key="4">
    <source>
        <dbReference type="ARBA" id="ARBA00023054"/>
    </source>
</evidence>
<dbReference type="GO" id="GO:0030855">
    <property type="term" value="P:epithelial cell differentiation"/>
    <property type="evidence" value="ECO:0007669"/>
    <property type="project" value="TreeGrafter"/>
</dbReference>
<dbReference type="Gene3D" id="1.20.5.500">
    <property type="entry name" value="Single helix bin"/>
    <property type="match status" value="1"/>
</dbReference>
<comment type="function">
    <text evidence="5">Involved in the organization of myofibers. Together with KRT8, helps to link the contractile apparatus to dystrophin at the costameres of striated muscle.</text>
</comment>
<dbReference type="Ensembl" id="ENSRROT00000058712.1">
    <property type="protein sequence ID" value="ENSRROP00000034268.1"/>
    <property type="gene ID" value="ENSRROG00000040698.1"/>
</dbReference>
<keyword evidence="13" id="KW-1185">Reference proteome</keyword>
<dbReference type="Gene3D" id="1.20.5.1160">
    <property type="entry name" value="Vasodilator-stimulated phosphoprotein"/>
    <property type="match status" value="1"/>
</dbReference>
<evidence type="ECO:0000256" key="5">
    <source>
        <dbReference type="ARBA" id="ARBA00037562"/>
    </source>
</evidence>
<evidence type="ECO:0000313" key="12">
    <source>
        <dbReference type="Ensembl" id="ENSRROP00000034268.1"/>
    </source>
</evidence>
<evidence type="ECO:0000256" key="2">
    <source>
        <dbReference type="ARBA" id="ARBA00022744"/>
    </source>
</evidence>
<dbReference type="SMART" id="SM01391">
    <property type="entry name" value="Filament"/>
    <property type="match status" value="1"/>
</dbReference>
<evidence type="ECO:0000259" key="11">
    <source>
        <dbReference type="PROSITE" id="PS51842"/>
    </source>
</evidence>
<dbReference type="PANTHER" id="PTHR23239">
    <property type="entry name" value="INTERMEDIATE FILAMENT"/>
    <property type="match status" value="1"/>
</dbReference>
<evidence type="ECO:0000256" key="9">
    <source>
        <dbReference type="RuleBase" id="RU000685"/>
    </source>
</evidence>
<keyword evidence="3 9" id="KW-0403">Intermediate filament</keyword>
<evidence type="ECO:0000256" key="1">
    <source>
        <dbReference type="ARBA" id="ARBA00022553"/>
    </source>
</evidence>
<dbReference type="Proteomes" id="UP000233200">
    <property type="component" value="Unplaced"/>
</dbReference>
<dbReference type="GeneTree" id="ENSGT00940000155258"/>
<keyword evidence="2" id="KW-0416">Keratin</keyword>